<feature type="transmembrane region" description="Helical" evidence="6">
    <location>
        <begin position="395"/>
        <end position="416"/>
    </location>
</feature>
<sequence length="491" mass="53981">MTDDVKSAPGEVSFNWKRYLFMAIGVILFAVVYYSPQWADAIDPGGKHFPLSKEGKGALAVFLLAGTWWVFEVVPIGVTSLAIGVLQALFLIRPAKVAFKDFMDPSVMFIFASIVIGLVFTKTGLTKRLAYKMLLVVGERTSMIYLGCFVVTAALTHIMAHTAVAATIYPLLLAIYSLYGEGDKQTRFGKGLFMGMAYVAGAGSIVTLLGAARGAVALGFYTDIVGKNISFFELSYYMFPIGWIMTFLLWVFFMIFFKPEKKVIPGLREKARQLDIQMGGITRQEVLAAFIVFTCILVMSLRSFIPALQPLDKTAIILISTILFFVVGILKLEDLEEIPWNIILLFAGAMSIGFCLWETGAAKWMAVNWLVMFQKANWFVFVMSIAFFVMMMTNFIMNVAAIAISLPVALVIAPYLGVAPEVILFASLVTAGMPFLLLVGAAPNAIAYDSKQFTTGEFFLYGIPASILLMVVVGFATLVLWPLMGMPVTLP</sequence>
<dbReference type="Proteomes" id="UP000663722">
    <property type="component" value="Chromosome"/>
</dbReference>
<feature type="transmembrane region" description="Helical" evidence="6">
    <location>
        <begin position="57"/>
        <end position="90"/>
    </location>
</feature>
<evidence type="ECO:0000256" key="5">
    <source>
        <dbReference type="ARBA" id="ARBA00023136"/>
    </source>
</evidence>
<keyword evidence="5 6" id="KW-0472">Membrane</keyword>
<accession>A0A975BHJ0</accession>
<evidence type="ECO:0000313" key="7">
    <source>
        <dbReference type="EMBL" id="QTA85403.1"/>
    </source>
</evidence>
<evidence type="ECO:0000313" key="8">
    <source>
        <dbReference type="Proteomes" id="UP000663722"/>
    </source>
</evidence>
<dbReference type="CDD" id="cd01115">
    <property type="entry name" value="SLC13_permease"/>
    <property type="match status" value="1"/>
</dbReference>
<keyword evidence="4 6" id="KW-1133">Transmembrane helix</keyword>
<dbReference type="GO" id="GO:0005315">
    <property type="term" value="F:phosphate transmembrane transporter activity"/>
    <property type="evidence" value="ECO:0007669"/>
    <property type="project" value="TreeGrafter"/>
</dbReference>
<comment type="similarity">
    <text evidence="2">Belongs to the SLC13A/DASS transporter (TC 2.A.47) family. DIT1 subfamily.</text>
</comment>
<evidence type="ECO:0000256" key="6">
    <source>
        <dbReference type="SAM" id="Phobius"/>
    </source>
</evidence>
<name>A0A975BHJ0_9BACT</name>
<dbReference type="EMBL" id="CP061800">
    <property type="protein sequence ID" value="QTA85403.1"/>
    <property type="molecule type" value="Genomic_DNA"/>
</dbReference>
<feature type="transmembrane region" description="Helical" evidence="6">
    <location>
        <begin position="133"/>
        <end position="152"/>
    </location>
</feature>
<reference evidence="7" key="1">
    <citation type="journal article" date="2021" name="Microb. Physiol.">
        <title>Proteogenomic Insights into the Physiology of Marine, Sulfate-Reducing, Filamentous Desulfonema limicola and Desulfonema magnum.</title>
        <authorList>
            <person name="Schnaars V."/>
            <person name="Wohlbrand L."/>
            <person name="Scheve S."/>
            <person name="Hinrichs C."/>
            <person name="Reinhardt R."/>
            <person name="Rabus R."/>
        </authorList>
    </citation>
    <scope>NUCLEOTIDE SEQUENCE</scope>
    <source>
        <strain evidence="7">4be13</strain>
    </source>
</reference>
<dbReference type="GO" id="GO:0005886">
    <property type="term" value="C:plasma membrane"/>
    <property type="evidence" value="ECO:0007669"/>
    <property type="project" value="TreeGrafter"/>
</dbReference>
<evidence type="ECO:0000256" key="2">
    <source>
        <dbReference type="ARBA" id="ARBA00007349"/>
    </source>
</evidence>
<keyword evidence="8" id="KW-1185">Reference proteome</keyword>
<evidence type="ECO:0000256" key="4">
    <source>
        <dbReference type="ARBA" id="ARBA00022989"/>
    </source>
</evidence>
<feature type="transmembrane region" description="Helical" evidence="6">
    <location>
        <begin position="458"/>
        <end position="481"/>
    </location>
</feature>
<feature type="transmembrane region" description="Helical" evidence="6">
    <location>
        <begin position="236"/>
        <end position="257"/>
    </location>
</feature>
<feature type="transmembrane region" description="Helical" evidence="6">
    <location>
        <begin position="342"/>
        <end position="360"/>
    </location>
</feature>
<feature type="transmembrane region" description="Helical" evidence="6">
    <location>
        <begin position="311"/>
        <end position="330"/>
    </location>
</feature>
<dbReference type="RefSeq" id="WP_207681483.1">
    <property type="nucleotide sequence ID" value="NZ_CP061800.1"/>
</dbReference>
<comment type="subcellular location">
    <subcellularLocation>
        <location evidence="1">Membrane</location>
        <topology evidence="1">Multi-pass membrane protein</topology>
    </subcellularLocation>
</comment>
<feature type="transmembrane region" description="Helical" evidence="6">
    <location>
        <begin position="158"/>
        <end position="179"/>
    </location>
</feature>
<organism evidence="7 8">
    <name type="scientific">Desulfonema magnum</name>
    <dbReference type="NCBI Taxonomy" id="45655"/>
    <lineage>
        <taxon>Bacteria</taxon>
        <taxon>Pseudomonadati</taxon>
        <taxon>Thermodesulfobacteriota</taxon>
        <taxon>Desulfobacteria</taxon>
        <taxon>Desulfobacterales</taxon>
        <taxon>Desulfococcaceae</taxon>
        <taxon>Desulfonema</taxon>
    </lineage>
</organism>
<dbReference type="AlphaFoldDB" id="A0A975BHJ0"/>
<dbReference type="KEGG" id="dmm:dnm_014120"/>
<feature type="transmembrane region" description="Helical" evidence="6">
    <location>
        <begin position="422"/>
        <end position="446"/>
    </location>
</feature>
<feature type="transmembrane region" description="Helical" evidence="6">
    <location>
        <begin position="102"/>
        <end position="121"/>
    </location>
</feature>
<feature type="transmembrane region" description="Helical" evidence="6">
    <location>
        <begin position="191"/>
        <end position="216"/>
    </location>
</feature>
<dbReference type="InterPro" id="IPR001898">
    <property type="entry name" value="SLC13A/DASS"/>
</dbReference>
<evidence type="ECO:0000256" key="3">
    <source>
        <dbReference type="ARBA" id="ARBA00022692"/>
    </source>
</evidence>
<keyword evidence="3 6" id="KW-0812">Transmembrane</keyword>
<protein>
    <submittedName>
        <fullName evidence="7">Sodium/sulfate symporter transmembrane domain-containing protein</fullName>
    </submittedName>
</protein>
<evidence type="ECO:0000256" key="1">
    <source>
        <dbReference type="ARBA" id="ARBA00004141"/>
    </source>
</evidence>
<dbReference type="PANTHER" id="PTHR10283:SF92">
    <property type="entry name" value="LOW-AFFINITY PHOSPHATE TRANSPORTER PHO91"/>
    <property type="match status" value="1"/>
</dbReference>
<gene>
    <name evidence="7" type="ORF">dnm_014120</name>
</gene>
<dbReference type="InterPro" id="IPR030676">
    <property type="entry name" value="CitT-rel"/>
</dbReference>
<proteinExistence type="inferred from homology"/>
<dbReference type="PANTHER" id="PTHR10283">
    <property type="entry name" value="SOLUTE CARRIER FAMILY 13 MEMBER"/>
    <property type="match status" value="1"/>
</dbReference>
<feature type="transmembrane region" description="Helical" evidence="6">
    <location>
        <begin position="19"/>
        <end position="36"/>
    </location>
</feature>
<feature type="transmembrane region" description="Helical" evidence="6">
    <location>
        <begin position="286"/>
        <end position="305"/>
    </location>
</feature>
<dbReference type="PIRSF" id="PIRSF002457">
    <property type="entry name" value="DASS"/>
    <property type="match status" value="1"/>
</dbReference>
<dbReference type="Pfam" id="PF00939">
    <property type="entry name" value="Na_sulph_symp"/>
    <property type="match status" value="1"/>
</dbReference>
<feature type="transmembrane region" description="Helical" evidence="6">
    <location>
        <begin position="366"/>
        <end position="388"/>
    </location>
</feature>